<proteinExistence type="predicted"/>
<dbReference type="Gramene" id="Ma03_t27510.1">
    <property type="protein sequence ID" value="Ma03_p27510.1"/>
    <property type="gene ID" value="Ma03_g27510"/>
</dbReference>
<dbReference type="AlphaFoldDB" id="A0A804IGY8"/>
<protein>
    <submittedName>
        <fullName evidence="3">(wild Malaysian banana) hypothetical protein</fullName>
    </submittedName>
</protein>
<organism evidence="4 5">
    <name type="scientific">Musa acuminata subsp. malaccensis</name>
    <name type="common">Wild banana</name>
    <name type="synonym">Musa malaccensis</name>
    <dbReference type="NCBI Taxonomy" id="214687"/>
    <lineage>
        <taxon>Eukaryota</taxon>
        <taxon>Viridiplantae</taxon>
        <taxon>Streptophyta</taxon>
        <taxon>Embryophyta</taxon>
        <taxon>Tracheophyta</taxon>
        <taxon>Spermatophyta</taxon>
        <taxon>Magnoliopsida</taxon>
        <taxon>Liliopsida</taxon>
        <taxon>Zingiberales</taxon>
        <taxon>Musaceae</taxon>
        <taxon>Musa</taxon>
    </lineage>
</organism>
<dbReference type="SUPFAM" id="SSF81383">
    <property type="entry name" value="F-box domain"/>
    <property type="match status" value="1"/>
</dbReference>
<feature type="region of interest" description="Disordered" evidence="1">
    <location>
        <begin position="46"/>
        <end position="73"/>
    </location>
</feature>
<dbReference type="InterPro" id="IPR001810">
    <property type="entry name" value="F-box_dom"/>
</dbReference>
<dbReference type="InterPro" id="IPR036047">
    <property type="entry name" value="F-box-like_dom_sf"/>
</dbReference>
<gene>
    <name evidence="3" type="ORF">GSMUA_191090.1</name>
</gene>
<sequence>MSVDLMVESPSKLHFVRVSFCLVFGGDASGCSRRAEVVLNELAMRPSDSRREAQDEACGGGGEGGREGSATPPALRAPGHLIARVFSQLDCVDLLNCALVCKQWYRDSAELREGWKNEYFEAWNLYGLCIKRETHPPSSNCSIRGAHSWTPRRRRRISSGWRSSCPTGGSATRWPRLTGWDVSYEITKVNLHKDGRHGKARRIRYKAAGILYVIID</sequence>
<keyword evidence="5" id="KW-1185">Reference proteome</keyword>
<dbReference type="Pfam" id="PF12937">
    <property type="entry name" value="F-box-like"/>
    <property type="match status" value="1"/>
</dbReference>
<name>A0A804IGY8_MUSAM</name>
<reference evidence="4" key="2">
    <citation type="submission" date="2021-05" db="UniProtKB">
        <authorList>
            <consortium name="EnsemblPlants"/>
        </authorList>
    </citation>
    <scope>IDENTIFICATION</scope>
    <source>
        <strain evidence="4">subsp. malaccensis</strain>
    </source>
</reference>
<evidence type="ECO:0000313" key="5">
    <source>
        <dbReference type="Proteomes" id="UP000012960"/>
    </source>
</evidence>
<dbReference type="InParanoid" id="A0A804IGY8"/>
<dbReference type="EMBL" id="HG996468">
    <property type="protein sequence ID" value="CAG1851457.1"/>
    <property type="molecule type" value="Genomic_DNA"/>
</dbReference>
<evidence type="ECO:0000313" key="4">
    <source>
        <dbReference type="EnsemblPlants" id="Ma03_p27510.1"/>
    </source>
</evidence>
<accession>A0A804IGY8</accession>
<reference evidence="3" key="1">
    <citation type="submission" date="2021-03" db="EMBL/GenBank/DDBJ databases">
        <authorList>
            <consortium name="Genoscope - CEA"/>
            <person name="William W."/>
        </authorList>
    </citation>
    <scope>NUCLEOTIDE SEQUENCE</scope>
    <source>
        <strain evidence="3">Doubled-haploid Pahang</strain>
    </source>
</reference>
<evidence type="ECO:0000313" key="3">
    <source>
        <dbReference type="EMBL" id="CAG1851457.1"/>
    </source>
</evidence>
<dbReference type="EnsemblPlants" id="Ma03_t27510.1">
    <property type="protein sequence ID" value="Ma03_p27510.1"/>
    <property type="gene ID" value="Ma03_g27510"/>
</dbReference>
<dbReference type="Proteomes" id="UP000012960">
    <property type="component" value="Unplaced"/>
</dbReference>
<dbReference type="PROSITE" id="PS50181">
    <property type="entry name" value="FBOX"/>
    <property type="match status" value="1"/>
</dbReference>
<dbReference type="Gene3D" id="1.20.1280.50">
    <property type="match status" value="1"/>
</dbReference>
<evidence type="ECO:0000256" key="1">
    <source>
        <dbReference type="SAM" id="MobiDB-lite"/>
    </source>
</evidence>
<feature type="domain" description="F-box" evidence="2">
    <location>
        <begin position="71"/>
        <end position="118"/>
    </location>
</feature>
<evidence type="ECO:0000259" key="2">
    <source>
        <dbReference type="PROSITE" id="PS50181"/>
    </source>
</evidence>